<proteinExistence type="predicted"/>
<feature type="transmembrane region" description="Helical" evidence="1">
    <location>
        <begin position="30"/>
        <end position="47"/>
    </location>
</feature>
<keyword evidence="4" id="KW-1185">Reference proteome</keyword>
<protein>
    <submittedName>
        <fullName evidence="3">Uncharacterized protein</fullName>
    </submittedName>
</protein>
<keyword evidence="1" id="KW-0472">Membrane</keyword>
<evidence type="ECO:0000256" key="2">
    <source>
        <dbReference type="SAM" id="SignalP"/>
    </source>
</evidence>
<comment type="caution">
    <text evidence="3">The sequence shown here is derived from an EMBL/GenBank/DDBJ whole genome shotgun (WGS) entry which is preliminary data.</text>
</comment>
<dbReference type="Proteomes" id="UP000693946">
    <property type="component" value="Unassembled WGS sequence"/>
</dbReference>
<gene>
    <name evidence="3" type="ORF">JOB18_001193</name>
</gene>
<keyword evidence="1" id="KW-1133">Transmembrane helix</keyword>
<name>A0AAV6PE27_SOLSE</name>
<keyword evidence="1" id="KW-0812">Transmembrane</keyword>
<accession>A0AAV6PE27</accession>
<evidence type="ECO:0000313" key="4">
    <source>
        <dbReference type="Proteomes" id="UP000693946"/>
    </source>
</evidence>
<reference evidence="3 4" key="1">
    <citation type="journal article" date="2021" name="Sci. Rep.">
        <title>Chromosome anchoring in Senegalese sole (Solea senegalensis) reveals sex-associated markers and genome rearrangements in flatfish.</title>
        <authorList>
            <person name="Guerrero-Cozar I."/>
            <person name="Gomez-Garrido J."/>
            <person name="Berbel C."/>
            <person name="Martinez-Blanch J.F."/>
            <person name="Alioto T."/>
            <person name="Claros M.G."/>
            <person name="Gagnaire P.A."/>
            <person name="Manchado M."/>
        </authorList>
    </citation>
    <scope>NUCLEOTIDE SEQUENCE [LARGE SCALE GENOMIC DNA]</scope>
    <source>
        <strain evidence="3">Sse05_10M</strain>
    </source>
</reference>
<organism evidence="3 4">
    <name type="scientific">Solea senegalensis</name>
    <name type="common">Senegalese sole</name>
    <dbReference type="NCBI Taxonomy" id="28829"/>
    <lineage>
        <taxon>Eukaryota</taxon>
        <taxon>Metazoa</taxon>
        <taxon>Chordata</taxon>
        <taxon>Craniata</taxon>
        <taxon>Vertebrata</taxon>
        <taxon>Euteleostomi</taxon>
        <taxon>Actinopterygii</taxon>
        <taxon>Neopterygii</taxon>
        <taxon>Teleostei</taxon>
        <taxon>Neoteleostei</taxon>
        <taxon>Acanthomorphata</taxon>
        <taxon>Carangaria</taxon>
        <taxon>Pleuronectiformes</taxon>
        <taxon>Pleuronectoidei</taxon>
        <taxon>Soleidae</taxon>
        <taxon>Solea</taxon>
    </lineage>
</organism>
<evidence type="ECO:0000313" key="3">
    <source>
        <dbReference type="EMBL" id="KAG7454837.1"/>
    </source>
</evidence>
<evidence type="ECO:0000256" key="1">
    <source>
        <dbReference type="SAM" id="Phobius"/>
    </source>
</evidence>
<dbReference type="EMBL" id="JAGKHQ010001582">
    <property type="protein sequence ID" value="KAG7454837.1"/>
    <property type="molecule type" value="Genomic_DNA"/>
</dbReference>
<keyword evidence="2" id="KW-0732">Signal</keyword>
<feature type="signal peptide" evidence="2">
    <location>
        <begin position="1"/>
        <end position="20"/>
    </location>
</feature>
<sequence>MTSDLILFVCVCVAGRPCQCSSTYPALLLTIFAAAGLVALLLSWLLATEKCVLHHHHSPQPSAPIYEEMTRKQQSELIPQNNHKAPSHLEEDNFPVYANPNILHQQDNYYACPRQLALRA</sequence>
<dbReference type="AlphaFoldDB" id="A0AAV6PE27"/>
<feature type="chain" id="PRO_5043719929" evidence="2">
    <location>
        <begin position="21"/>
        <end position="120"/>
    </location>
</feature>